<keyword evidence="8" id="KW-1185">Reference proteome</keyword>
<dbReference type="Gene3D" id="3.90.1150.10">
    <property type="entry name" value="Aspartate Aminotransferase, domain 1"/>
    <property type="match status" value="1"/>
</dbReference>
<name>A0ABV6DWZ3_9ACTN</name>
<dbReference type="PANTHER" id="PTHR43525:SF2">
    <property type="entry name" value="CYSTATHIONINE BETA-LYASE-RELATED"/>
    <property type="match status" value="1"/>
</dbReference>
<comment type="caution">
    <text evidence="7">The sequence shown here is derived from an EMBL/GenBank/DDBJ whole genome shotgun (WGS) entry which is preliminary data.</text>
</comment>
<dbReference type="InterPro" id="IPR051798">
    <property type="entry name" value="Class-II_PLP-Dep_Aminotrans"/>
</dbReference>
<dbReference type="InterPro" id="IPR015421">
    <property type="entry name" value="PyrdxlP-dep_Trfase_major"/>
</dbReference>
<evidence type="ECO:0000313" key="8">
    <source>
        <dbReference type="Proteomes" id="UP001589698"/>
    </source>
</evidence>
<dbReference type="CDD" id="cd00609">
    <property type="entry name" value="AAT_like"/>
    <property type="match status" value="1"/>
</dbReference>
<dbReference type="EMBL" id="JBHLXH010000001">
    <property type="protein sequence ID" value="MFC0221129.1"/>
    <property type="molecule type" value="Genomic_DNA"/>
</dbReference>
<dbReference type="InterPro" id="IPR015422">
    <property type="entry name" value="PyrdxlP-dep_Trfase_small"/>
</dbReference>
<proteinExistence type="inferred from homology"/>
<dbReference type="SUPFAM" id="SSF53383">
    <property type="entry name" value="PLP-dependent transferases"/>
    <property type="match status" value="1"/>
</dbReference>
<dbReference type="InterPro" id="IPR004839">
    <property type="entry name" value="Aminotransferase_I/II_large"/>
</dbReference>
<evidence type="ECO:0000259" key="6">
    <source>
        <dbReference type="Pfam" id="PF00155"/>
    </source>
</evidence>
<reference evidence="7 8" key="1">
    <citation type="submission" date="2024-09" db="EMBL/GenBank/DDBJ databases">
        <authorList>
            <person name="Sun Q."/>
            <person name="Mori K."/>
        </authorList>
    </citation>
    <scope>NUCLEOTIDE SEQUENCE [LARGE SCALE GENOMIC DNA]</scope>
    <source>
        <strain evidence="7 8">CCM 8654</strain>
    </source>
</reference>
<dbReference type="Pfam" id="PF00155">
    <property type="entry name" value="Aminotran_1_2"/>
    <property type="match status" value="1"/>
</dbReference>
<evidence type="ECO:0000313" key="7">
    <source>
        <dbReference type="EMBL" id="MFC0221129.1"/>
    </source>
</evidence>
<dbReference type="GO" id="GO:0047804">
    <property type="term" value="F:cysteine-S-conjugate beta-lyase activity"/>
    <property type="evidence" value="ECO:0007669"/>
    <property type="project" value="UniProtKB-EC"/>
</dbReference>
<evidence type="ECO:0000256" key="5">
    <source>
        <dbReference type="ARBA" id="ARBA00037974"/>
    </source>
</evidence>
<evidence type="ECO:0000256" key="1">
    <source>
        <dbReference type="ARBA" id="ARBA00001933"/>
    </source>
</evidence>
<keyword evidence="3" id="KW-0663">Pyridoxal phosphate</keyword>
<sequence>MRAERASRPRRPVVDLTDEQARRALPLKWGTVPKDVIPAWVAEMDYAVDPVVMEAVQRALADGVTGYPLEHDPALGEAYAGWAGRHFGWAPDPEAVRAVVDVTAGVRVAIEVLSGPGGVVFPTPGYNAQHGLAGITGRAEHLLELPASATTAEIDLDRLDALLAGGAQTLLLTQPHNPWGRAFTRTELEGIRDVVVRHGARVVSDEIHAPLVLPGAEHVSYLAIEGTHDHAVAVVAASKAFNIAGLRCAQLVVPDPQARKALDAEPMARNDSWSPLGVVAARAAYDHGDPWLASLVERLDEQRTLLQELLSTHLPEVRMRPLEATYLAWLDASALGHDDAAAVALERGRVMVSDGASYAPGSTGHVRLNIATSPERLTRIVERLALAWT</sequence>
<gene>
    <name evidence="7" type="ORF">ACFFJG_01445</name>
</gene>
<dbReference type="PANTHER" id="PTHR43525">
    <property type="entry name" value="PROTEIN MALY"/>
    <property type="match status" value="1"/>
</dbReference>
<accession>A0ABV6DWZ3</accession>
<feature type="domain" description="Aminotransferase class I/classII large" evidence="6">
    <location>
        <begin position="43"/>
        <end position="384"/>
    </location>
</feature>
<dbReference type="Gene3D" id="3.40.640.10">
    <property type="entry name" value="Type I PLP-dependent aspartate aminotransferase-like (Major domain)"/>
    <property type="match status" value="1"/>
</dbReference>
<protein>
    <recommendedName>
        <fullName evidence="2">cysteine-S-conjugate beta-lyase</fullName>
        <ecNumber evidence="2">4.4.1.13</ecNumber>
    </recommendedName>
</protein>
<comment type="similarity">
    <text evidence="5">Belongs to the class-II pyridoxal-phosphate-dependent aminotransferase family. MalY/PatB cystathionine beta-lyase subfamily.</text>
</comment>
<dbReference type="InterPro" id="IPR015424">
    <property type="entry name" value="PyrdxlP-dep_Trfase"/>
</dbReference>
<evidence type="ECO:0000256" key="4">
    <source>
        <dbReference type="ARBA" id="ARBA00023239"/>
    </source>
</evidence>
<evidence type="ECO:0000256" key="2">
    <source>
        <dbReference type="ARBA" id="ARBA00012224"/>
    </source>
</evidence>
<dbReference type="Proteomes" id="UP001589698">
    <property type="component" value="Unassembled WGS sequence"/>
</dbReference>
<dbReference type="RefSeq" id="WP_378516835.1">
    <property type="nucleotide sequence ID" value="NZ_CBCSDI010000003.1"/>
</dbReference>
<evidence type="ECO:0000256" key="3">
    <source>
        <dbReference type="ARBA" id="ARBA00022898"/>
    </source>
</evidence>
<keyword evidence="4 7" id="KW-0456">Lyase</keyword>
<dbReference type="EC" id="4.4.1.13" evidence="2"/>
<comment type="cofactor">
    <cofactor evidence="1">
        <name>pyridoxal 5'-phosphate</name>
        <dbReference type="ChEBI" id="CHEBI:597326"/>
    </cofactor>
</comment>
<organism evidence="7 8">
    <name type="scientific">Nocardioides zeicaulis</name>
    <dbReference type="NCBI Taxonomy" id="1776857"/>
    <lineage>
        <taxon>Bacteria</taxon>
        <taxon>Bacillati</taxon>
        <taxon>Actinomycetota</taxon>
        <taxon>Actinomycetes</taxon>
        <taxon>Propionibacteriales</taxon>
        <taxon>Nocardioidaceae</taxon>
        <taxon>Nocardioides</taxon>
    </lineage>
</organism>